<evidence type="ECO:0000313" key="2">
    <source>
        <dbReference type="Proteomes" id="UP000684084"/>
    </source>
</evidence>
<dbReference type="VEuPathDB" id="FungiDB:RhiirFUN_025905"/>
<protein>
    <submittedName>
        <fullName evidence="1">Uncharacterized protein</fullName>
    </submittedName>
</protein>
<comment type="caution">
    <text evidence="1">The sequence shown here is derived from an EMBL/GenBank/DDBJ whole genome shotgun (WGS) entry which is preliminary data.</text>
</comment>
<name>A0A916EEP3_9GLOM</name>
<evidence type="ECO:0000313" key="1">
    <source>
        <dbReference type="EMBL" id="CAB5385255.1"/>
    </source>
</evidence>
<gene>
    <name evidence="1" type="ORF">CHRIB12_LOCUS19213</name>
</gene>
<reference evidence="1" key="1">
    <citation type="submission" date="2020-05" db="EMBL/GenBank/DDBJ databases">
        <authorList>
            <person name="Rincon C."/>
            <person name="Sanders R I."/>
            <person name="Robbins C."/>
            <person name="Chaturvedi A."/>
        </authorList>
    </citation>
    <scope>NUCLEOTIDE SEQUENCE</scope>
    <source>
        <strain evidence="1">CHB12</strain>
    </source>
</reference>
<organism evidence="1 2">
    <name type="scientific">Rhizophagus irregularis</name>
    <dbReference type="NCBI Taxonomy" id="588596"/>
    <lineage>
        <taxon>Eukaryota</taxon>
        <taxon>Fungi</taxon>
        <taxon>Fungi incertae sedis</taxon>
        <taxon>Mucoromycota</taxon>
        <taxon>Glomeromycotina</taxon>
        <taxon>Glomeromycetes</taxon>
        <taxon>Glomerales</taxon>
        <taxon>Glomeraceae</taxon>
        <taxon>Rhizophagus</taxon>
    </lineage>
</organism>
<dbReference type="VEuPathDB" id="FungiDB:RhiirFUN_002334"/>
<sequence length="1188" mass="145688">MSLEENIEENIQLINKYDIFESRFGVFKILDYDLNLDERKLKFKKYDHVLCEDCNQEIEMFSLVCYNCYNKETDCDERNRMNHGICKSCFKSNTTYGCSICNILKTSDYDLILKRRKAKYRNSKYVLCENCYEEVDYCRFYCTYCYDKEPDINKKVYMKFGPDFGIFKTSDYNLNLGLRRIKYMGYHGILCEECNQEINKYDFYYCTYCYDKETDVIKKGHMKFGPKFGIFKTFDYNLNLEERRAKYMNYDGILCEKCNNDIYKRNYYCTYCYNKETDVIKKGHMKFGLNLNFGIFNTFDYNLNLEERKAKFMNYDGILCEECNNKIDTQYYYCISCCYKETDVNKIVHMKFGSNFGIFNTFDYNLNLEERRAKYTNYNGILCEECNREINKYDDFYCTYCYDKETDVIKKGHMKFGSKFGIFNTFDYNLDLKERKAKYMNYDGILCEKCNKKINNYDYYCTYCYDKETNIIKKGHMKFGSKFGIFNTFDYNLDLKERKAKYMNYDGILCEKCNNDIYKRFYYCIYCYDKETDVNKKRHMKFGSNFKIFNTFDYTNLNLEERKAKYMNYDGILCEKCNNDIYKYDNFYCTYCYDKETDVIKKGHMKLGSKFGIFKTFDYNLNLEERKAKYMNYDVILCEKCNNDIYKRNYYCTYCYDKETDIIKKGHMKFGSKFGIFNTFDYNLNLEKRRAKYMNYDGILCEKCNKEINNHYYYCTYCYDKETNIIKKGHMKFGSKIGIFNIFDYNLDLKERKEKYKKYDHINHIVCEKCNFEIDKQYYYCTYCYNKETNAIKKNHMKLGSDFKIFNTFDYNLDLEKRKEKYKKYDHINHIVCEKCNFEIDKQYYYCTYCYNKETDVIKKNHMKLGSDFKIFNTFDYNLYLEERKEKYKKYDHINHIVCEKCNKEIDKQYYYCTYCYNKETDVIKKNYMKLGSDFKIFNTFDYNLNLEERRAKYEKYDLVICEKCDNEIDKQYYNCNYCYNNQMIINRCKICFIGNNDDCCSFYEFKQFLENFSKWINENNVVYKTLKVEISDYDLDEDDRREKYKNFDYILCEKCDRKYHYNYCYECFDEKIREFSPKLQDYENFYFKVYKKETNELRELKELQSILIDYKNIYFKLNSNLGIFKQIIQKFENTKYYVLDKKILIDNIRYNGVHNCWRKLRSYCCNCYDREFDIIEKKRMEFGKLDQ</sequence>
<proteinExistence type="predicted"/>
<dbReference type="EMBL" id="CAGKOT010000053">
    <property type="protein sequence ID" value="CAB5385255.1"/>
    <property type="molecule type" value="Genomic_DNA"/>
</dbReference>
<dbReference type="AlphaFoldDB" id="A0A916EEP3"/>
<dbReference type="Proteomes" id="UP000684084">
    <property type="component" value="Unassembled WGS sequence"/>
</dbReference>
<accession>A0A916EEP3</accession>
<dbReference type="OrthoDB" id="2408331at2759"/>